<dbReference type="EMBL" id="CP097636">
    <property type="protein sequence ID" value="URI10696.1"/>
    <property type="molecule type" value="Genomic_DNA"/>
</dbReference>
<keyword evidence="4" id="KW-1185">Reference proteome</keyword>
<comment type="similarity">
    <text evidence="1">Belongs to the DinB family.</text>
</comment>
<keyword evidence="2" id="KW-0479">Metal-binding</keyword>
<evidence type="ECO:0000313" key="4">
    <source>
        <dbReference type="Proteomes" id="UP001056201"/>
    </source>
</evidence>
<sequence length="192" mass="20858">MDLPGHLSIQAHANRLANHRLHGAMAALGADEFHAPRTSFFPSLAATLNHLLAVDLYYIGALHGDAGIVQAYQTFQPAGTVAELAGRQAVSDQRLIDFCLSLTPEGCAAEVALDRGDHVQRDAVGHVLAHLFMHQTHHRGQAHAMLAGTAIAPPQLDEFLMPSEAHLRVAEMQALGWREEDVYRQADSTHGR</sequence>
<dbReference type="PANTHER" id="PTHR37302">
    <property type="entry name" value="SLR1116 PROTEIN"/>
    <property type="match status" value="1"/>
</dbReference>
<dbReference type="Pfam" id="PF05163">
    <property type="entry name" value="DinB"/>
    <property type="match status" value="1"/>
</dbReference>
<proteinExistence type="inferred from homology"/>
<dbReference type="SUPFAM" id="SSF109854">
    <property type="entry name" value="DinB/YfiT-like putative metalloenzymes"/>
    <property type="match status" value="1"/>
</dbReference>
<dbReference type="RefSeq" id="WP_250198901.1">
    <property type="nucleotide sequence ID" value="NZ_CP097636.1"/>
</dbReference>
<organism evidence="3 4">
    <name type="scientific">Aquincola tertiaricarbonis</name>
    <dbReference type="NCBI Taxonomy" id="391953"/>
    <lineage>
        <taxon>Bacteria</taxon>
        <taxon>Pseudomonadati</taxon>
        <taxon>Pseudomonadota</taxon>
        <taxon>Betaproteobacteria</taxon>
        <taxon>Burkholderiales</taxon>
        <taxon>Sphaerotilaceae</taxon>
        <taxon>Aquincola</taxon>
    </lineage>
</organism>
<accession>A0ABY4SBH7</accession>
<dbReference type="Proteomes" id="UP001056201">
    <property type="component" value="Chromosome 2"/>
</dbReference>
<dbReference type="InterPro" id="IPR007837">
    <property type="entry name" value="DinB"/>
</dbReference>
<protein>
    <submittedName>
        <fullName evidence="3">DinB family protein</fullName>
    </submittedName>
</protein>
<dbReference type="PANTHER" id="PTHR37302:SF3">
    <property type="entry name" value="DAMAGE-INDUCIBLE PROTEIN DINB"/>
    <property type="match status" value="1"/>
</dbReference>
<dbReference type="Gene3D" id="1.20.120.450">
    <property type="entry name" value="dinb family like domain"/>
    <property type="match status" value="1"/>
</dbReference>
<evidence type="ECO:0000256" key="2">
    <source>
        <dbReference type="ARBA" id="ARBA00022723"/>
    </source>
</evidence>
<name>A0ABY4SBH7_AQUTE</name>
<evidence type="ECO:0000313" key="3">
    <source>
        <dbReference type="EMBL" id="URI10696.1"/>
    </source>
</evidence>
<dbReference type="InterPro" id="IPR034660">
    <property type="entry name" value="DinB/YfiT-like"/>
</dbReference>
<evidence type="ECO:0000256" key="1">
    <source>
        <dbReference type="ARBA" id="ARBA00008635"/>
    </source>
</evidence>
<gene>
    <name evidence="3" type="ORF">MW290_17040</name>
</gene>
<reference evidence="3" key="1">
    <citation type="submission" date="2022-05" db="EMBL/GenBank/DDBJ databases">
        <title>An RpoN-dependent PEP-CTERM gene is involved in floc formation of an Aquincola tertiaricarbonis strain.</title>
        <authorList>
            <person name="Qiu D."/>
            <person name="Xia M."/>
        </authorList>
    </citation>
    <scope>NUCLEOTIDE SEQUENCE</scope>
    <source>
        <strain evidence="3">RN12</strain>
    </source>
</reference>